<keyword evidence="2" id="KW-1185">Reference proteome</keyword>
<evidence type="ECO:0000313" key="1">
    <source>
        <dbReference type="EMBL" id="KPV50508.1"/>
    </source>
</evidence>
<name>A0A0P9H919_9CHLR</name>
<reference evidence="1 2" key="1">
    <citation type="submission" date="2015-09" db="EMBL/GenBank/DDBJ databases">
        <title>Draft genome sequence of Kouleothrix aurantiaca JCM 19913.</title>
        <authorList>
            <person name="Hemp J."/>
        </authorList>
    </citation>
    <scope>NUCLEOTIDE SEQUENCE [LARGE SCALE GENOMIC DNA]</scope>
    <source>
        <strain evidence="1 2">COM-B</strain>
    </source>
</reference>
<dbReference type="AlphaFoldDB" id="A0A0P9H919"/>
<organism evidence="1 2">
    <name type="scientific">Kouleothrix aurantiaca</name>
    <dbReference type="NCBI Taxonomy" id="186479"/>
    <lineage>
        <taxon>Bacteria</taxon>
        <taxon>Bacillati</taxon>
        <taxon>Chloroflexota</taxon>
        <taxon>Chloroflexia</taxon>
        <taxon>Chloroflexales</taxon>
        <taxon>Roseiflexineae</taxon>
        <taxon>Roseiflexaceae</taxon>
        <taxon>Kouleothrix</taxon>
    </lineage>
</organism>
<dbReference type="Proteomes" id="UP000050509">
    <property type="component" value="Unassembled WGS sequence"/>
</dbReference>
<evidence type="ECO:0000313" key="2">
    <source>
        <dbReference type="Proteomes" id="UP000050509"/>
    </source>
</evidence>
<gene>
    <name evidence="1" type="ORF">SE17_26540</name>
</gene>
<comment type="caution">
    <text evidence="1">The sequence shown here is derived from an EMBL/GenBank/DDBJ whole genome shotgun (WGS) entry which is preliminary data.</text>
</comment>
<accession>A0A0P9H919</accession>
<feature type="non-terminal residue" evidence="1">
    <location>
        <position position="1"/>
    </location>
</feature>
<sequence>LAALIDQAQQIESQSPATQINVIALGAAPTTGLEQVASDASLVTQATGPSVVQPALDALLVQQSICVPAISTNWLSHIGPAHLPDLPALHLPPGVFGYATITSQDGEALITAPIAHSAEDGALGFEVAGLEAGSYFLSAYVGYRGDDGVSRVYDRIHTDLTTIDNLPFMVTPSNVLGPVIVLEPLRLALRDDEPICP</sequence>
<proteinExistence type="predicted"/>
<dbReference type="EMBL" id="LJCR01001355">
    <property type="protein sequence ID" value="KPV50508.1"/>
    <property type="molecule type" value="Genomic_DNA"/>
</dbReference>
<protein>
    <submittedName>
        <fullName evidence="1">Uncharacterized protein</fullName>
    </submittedName>
</protein>